<reference evidence="2 3" key="1">
    <citation type="submission" date="2020-04" db="EMBL/GenBank/DDBJ databases">
        <title>Ralstonia insidiosa genome sequencing and assembly.</title>
        <authorList>
            <person name="Martins R.C.R."/>
            <person name="Perdigao-Neto L.V."/>
            <person name="Levin A.S.S."/>
            <person name="Costa S.F."/>
        </authorList>
    </citation>
    <scope>NUCLEOTIDE SEQUENCE [LARGE SCALE GENOMIC DNA]</scope>
    <source>
        <strain evidence="2 3">5047</strain>
    </source>
</reference>
<evidence type="ECO:0000313" key="2">
    <source>
        <dbReference type="EMBL" id="NMV40116.1"/>
    </source>
</evidence>
<dbReference type="InterPro" id="IPR010982">
    <property type="entry name" value="Lambda_DNA-bd_dom_sf"/>
</dbReference>
<dbReference type="AlphaFoldDB" id="A0A848P667"/>
<organism evidence="2 3">
    <name type="scientific">Ralstonia insidiosa</name>
    <dbReference type="NCBI Taxonomy" id="190721"/>
    <lineage>
        <taxon>Bacteria</taxon>
        <taxon>Pseudomonadati</taxon>
        <taxon>Pseudomonadota</taxon>
        <taxon>Betaproteobacteria</taxon>
        <taxon>Burkholderiales</taxon>
        <taxon>Burkholderiaceae</taxon>
        <taxon>Ralstonia</taxon>
    </lineage>
</organism>
<dbReference type="GO" id="GO:0003677">
    <property type="term" value="F:DNA binding"/>
    <property type="evidence" value="ECO:0007669"/>
    <property type="project" value="InterPro"/>
</dbReference>
<dbReference type="EMBL" id="JABBZM010000019">
    <property type="protein sequence ID" value="NMV40116.1"/>
    <property type="molecule type" value="Genomic_DNA"/>
</dbReference>
<dbReference type="Proteomes" id="UP000575469">
    <property type="component" value="Unassembled WGS sequence"/>
</dbReference>
<sequence>MSPPLSNPRSVLHALTPIGVGTPGVESLLSYLCRLAVSHAVSVTELSRKIAKTVGWELSDNYNWKRLHLNGNGEAARNWSGALSALTSIEQLDQLTLLPWADVIAQQSLTTTSARWCSQCLAEDLASGCSPYLRTAWDVGCVTACSRHRTQLVHVCPDCGRTDARHRFAYVVPGWCAHCGAFLGGVEHGVPAAPEEIWKASQVGEMLAVQATLQSVPTRESLHDCLRELVARLDHGKSAAFARRIGLSKGTVHHWLKDGGIPALPAHLRIASQTGLSLAKLLAGDLTDWSPATAEIHQLAFLFPRQSQRVVRRTLDWCQIRAELTAMGRSLVPVSVAEAARRLDIDVRQLYQNANKEARILAERWRQYMRRRGEQSIANAREAIDVACQDIASQDKAINLREVRERVPQEVLGSVRGVISLLQDAKGRITTG</sequence>
<proteinExistence type="predicted"/>
<dbReference type="Pfam" id="PF06527">
    <property type="entry name" value="TniQ"/>
    <property type="match status" value="1"/>
</dbReference>
<feature type="domain" description="TniQ" evidence="1">
    <location>
        <begin position="17"/>
        <end position="152"/>
    </location>
</feature>
<name>A0A848P667_9RALS</name>
<dbReference type="RefSeq" id="WP_169340977.1">
    <property type="nucleotide sequence ID" value="NZ_JABBZM010000019.1"/>
</dbReference>
<dbReference type="Gene3D" id="1.10.260.40">
    <property type="entry name" value="lambda repressor-like DNA-binding domains"/>
    <property type="match status" value="1"/>
</dbReference>
<gene>
    <name evidence="2" type="ORF">HGR00_19580</name>
</gene>
<accession>A0A848P667</accession>
<evidence type="ECO:0000259" key="1">
    <source>
        <dbReference type="Pfam" id="PF06527"/>
    </source>
</evidence>
<evidence type="ECO:0000313" key="3">
    <source>
        <dbReference type="Proteomes" id="UP000575469"/>
    </source>
</evidence>
<protein>
    <submittedName>
        <fullName evidence="2">TniQ family protein</fullName>
    </submittedName>
</protein>
<comment type="caution">
    <text evidence="2">The sequence shown here is derived from an EMBL/GenBank/DDBJ whole genome shotgun (WGS) entry which is preliminary data.</text>
</comment>
<dbReference type="InterPro" id="IPR009492">
    <property type="entry name" value="TniQ"/>
</dbReference>